<dbReference type="PROSITE" id="PS00061">
    <property type="entry name" value="ADH_SHORT"/>
    <property type="match status" value="1"/>
</dbReference>
<dbReference type="PANTHER" id="PTHR42879">
    <property type="entry name" value="3-OXOACYL-(ACYL-CARRIER-PROTEIN) REDUCTASE"/>
    <property type="match status" value="1"/>
</dbReference>
<dbReference type="Pfam" id="PF00106">
    <property type="entry name" value="adh_short"/>
    <property type="match status" value="1"/>
</dbReference>
<proteinExistence type="inferred from homology"/>
<dbReference type="RefSeq" id="WP_027824754.1">
    <property type="nucleotide sequence ID" value="NZ_AUEI01000004.1"/>
</dbReference>
<organism evidence="2 3">
    <name type="scientific">Lactobacillus psittaci DSM 15354</name>
    <dbReference type="NCBI Taxonomy" id="1122152"/>
    <lineage>
        <taxon>Bacteria</taxon>
        <taxon>Bacillati</taxon>
        <taxon>Bacillota</taxon>
        <taxon>Bacilli</taxon>
        <taxon>Lactobacillales</taxon>
        <taxon>Lactobacillaceae</taxon>
        <taxon>Lactobacillus</taxon>
    </lineage>
</organism>
<dbReference type="OrthoDB" id="9803333at2"/>
<dbReference type="PANTHER" id="PTHR42879:SF2">
    <property type="entry name" value="3-OXOACYL-[ACYL-CARRIER-PROTEIN] REDUCTASE FABG"/>
    <property type="match status" value="1"/>
</dbReference>
<dbReference type="STRING" id="1122152.GCA_000425905_00563"/>
<dbReference type="NCBIfam" id="NF047420">
    <property type="entry name" value="EF_P_mod_YmfI"/>
    <property type="match status" value="1"/>
</dbReference>
<sequence length="242" mass="26750">MKRAIVFGATGGIGQSICGELAANGWSLYIHYSHNQEKADLLAEKLTKQYPMQDFLTIKLDFLVSNQDLESFCFSLLPINAAIFAQGITHFGFFGEQELDNFDQEMKVNLLTPLKLTKLLEPILLRYDHSRLIYLGSVYGGQGSPLESAYSASKAALSRFCQSYAREVASSHLTVNCLAPGAVDTAMNSIFSEETLNEVKEEIPAGRLAKGDDISYWVANLLRPESDYLTGQTIYISGGWLV</sequence>
<gene>
    <name evidence="2" type="ORF">FC23_GL000121</name>
</gene>
<dbReference type="InterPro" id="IPR036291">
    <property type="entry name" value="NAD(P)-bd_dom_sf"/>
</dbReference>
<dbReference type="PRINTS" id="PR00081">
    <property type="entry name" value="GDHRDH"/>
</dbReference>
<dbReference type="PATRIC" id="fig|1122152.4.peg.122"/>
<evidence type="ECO:0000256" key="1">
    <source>
        <dbReference type="ARBA" id="ARBA00006484"/>
    </source>
</evidence>
<dbReference type="SUPFAM" id="SSF51735">
    <property type="entry name" value="NAD(P)-binding Rossmann-fold domains"/>
    <property type="match status" value="1"/>
</dbReference>
<dbReference type="Proteomes" id="UP000051931">
    <property type="component" value="Unassembled WGS sequence"/>
</dbReference>
<dbReference type="eggNOG" id="COG1028">
    <property type="taxonomic scope" value="Bacteria"/>
</dbReference>
<evidence type="ECO:0000313" key="2">
    <source>
        <dbReference type="EMBL" id="KRL63874.1"/>
    </source>
</evidence>
<dbReference type="GO" id="GO:0032787">
    <property type="term" value="P:monocarboxylic acid metabolic process"/>
    <property type="evidence" value="ECO:0007669"/>
    <property type="project" value="UniProtKB-ARBA"/>
</dbReference>
<protein>
    <submittedName>
        <fullName evidence="2">Oxidoreductase, short chain dehydrogenase reductase family</fullName>
    </submittedName>
</protein>
<comment type="similarity">
    <text evidence="1">Belongs to the short-chain dehydrogenases/reductases (SDR) family.</text>
</comment>
<dbReference type="InterPro" id="IPR002347">
    <property type="entry name" value="SDR_fam"/>
</dbReference>
<dbReference type="CDD" id="cd05233">
    <property type="entry name" value="SDR_c"/>
    <property type="match status" value="1"/>
</dbReference>
<comment type="caution">
    <text evidence="2">The sequence shown here is derived from an EMBL/GenBank/DDBJ whole genome shotgun (WGS) entry which is preliminary data.</text>
</comment>
<dbReference type="EMBL" id="AZFB01000001">
    <property type="protein sequence ID" value="KRL63874.1"/>
    <property type="molecule type" value="Genomic_DNA"/>
</dbReference>
<name>A0A0R1SBC9_9LACO</name>
<evidence type="ECO:0000313" key="3">
    <source>
        <dbReference type="Proteomes" id="UP000051931"/>
    </source>
</evidence>
<keyword evidence="3" id="KW-1185">Reference proteome</keyword>
<dbReference type="Gene3D" id="3.40.50.720">
    <property type="entry name" value="NAD(P)-binding Rossmann-like Domain"/>
    <property type="match status" value="1"/>
</dbReference>
<dbReference type="InterPro" id="IPR050259">
    <property type="entry name" value="SDR"/>
</dbReference>
<reference evidence="2 3" key="1">
    <citation type="journal article" date="2015" name="Genome Announc.">
        <title>Expanding the biotechnology potential of lactobacilli through comparative genomics of 213 strains and associated genera.</title>
        <authorList>
            <person name="Sun Z."/>
            <person name="Harris H.M."/>
            <person name="McCann A."/>
            <person name="Guo C."/>
            <person name="Argimon S."/>
            <person name="Zhang W."/>
            <person name="Yang X."/>
            <person name="Jeffery I.B."/>
            <person name="Cooney J.C."/>
            <person name="Kagawa T.F."/>
            <person name="Liu W."/>
            <person name="Song Y."/>
            <person name="Salvetti E."/>
            <person name="Wrobel A."/>
            <person name="Rasinkangas P."/>
            <person name="Parkhill J."/>
            <person name="Rea M.C."/>
            <person name="O'Sullivan O."/>
            <person name="Ritari J."/>
            <person name="Douillard F.P."/>
            <person name="Paul Ross R."/>
            <person name="Yang R."/>
            <person name="Briner A.E."/>
            <person name="Felis G.E."/>
            <person name="de Vos W.M."/>
            <person name="Barrangou R."/>
            <person name="Klaenhammer T.R."/>
            <person name="Caufield P.W."/>
            <person name="Cui Y."/>
            <person name="Zhang H."/>
            <person name="O'Toole P.W."/>
        </authorList>
    </citation>
    <scope>NUCLEOTIDE SEQUENCE [LARGE SCALE GENOMIC DNA]</scope>
    <source>
        <strain evidence="2 3">DSM 15354</strain>
    </source>
</reference>
<dbReference type="InterPro" id="IPR020904">
    <property type="entry name" value="Sc_DH/Rdtase_CS"/>
</dbReference>
<accession>A0A0R1SBC9</accession>
<dbReference type="AlphaFoldDB" id="A0A0R1SBC9"/>